<evidence type="ECO:0000313" key="3">
    <source>
        <dbReference type="Proteomes" id="UP000280008"/>
    </source>
</evidence>
<keyword evidence="1" id="KW-0472">Membrane</keyword>
<keyword evidence="3" id="KW-1185">Reference proteome</keyword>
<dbReference type="OrthoDB" id="5402524at2"/>
<dbReference type="AlphaFoldDB" id="A0A495INC1"/>
<evidence type="ECO:0008006" key="4">
    <source>
        <dbReference type="Google" id="ProtNLM"/>
    </source>
</evidence>
<feature type="transmembrane region" description="Helical" evidence="1">
    <location>
        <begin position="12"/>
        <end position="32"/>
    </location>
</feature>
<protein>
    <recommendedName>
        <fullName evidence="4">DUF1345 domain-containing protein</fullName>
    </recommendedName>
</protein>
<proteinExistence type="predicted"/>
<gene>
    <name evidence="2" type="ORF">C8E83_3868</name>
</gene>
<feature type="transmembrane region" description="Helical" evidence="1">
    <location>
        <begin position="106"/>
        <end position="127"/>
    </location>
</feature>
<feature type="transmembrane region" description="Helical" evidence="1">
    <location>
        <begin position="70"/>
        <end position="94"/>
    </location>
</feature>
<feature type="transmembrane region" description="Helical" evidence="1">
    <location>
        <begin position="202"/>
        <end position="224"/>
    </location>
</feature>
<dbReference type="Proteomes" id="UP000280008">
    <property type="component" value="Unassembled WGS sequence"/>
</dbReference>
<keyword evidence="1" id="KW-1133">Transmembrane helix</keyword>
<feature type="transmembrane region" description="Helical" evidence="1">
    <location>
        <begin position="38"/>
        <end position="58"/>
    </location>
</feature>
<reference evidence="2 3" key="1">
    <citation type="submission" date="2018-10" db="EMBL/GenBank/DDBJ databases">
        <title>Sequencing the genomes of 1000 actinobacteria strains.</title>
        <authorList>
            <person name="Klenk H.-P."/>
        </authorList>
    </citation>
    <scope>NUCLEOTIDE SEQUENCE [LARGE SCALE GENOMIC DNA]</scope>
    <source>
        <strain evidence="2 3">DSM 17894</strain>
    </source>
</reference>
<organism evidence="2 3">
    <name type="scientific">Frondihabitans australicus</name>
    <dbReference type="NCBI Taxonomy" id="386892"/>
    <lineage>
        <taxon>Bacteria</taxon>
        <taxon>Bacillati</taxon>
        <taxon>Actinomycetota</taxon>
        <taxon>Actinomycetes</taxon>
        <taxon>Micrococcales</taxon>
        <taxon>Microbacteriaceae</taxon>
        <taxon>Frondihabitans</taxon>
    </lineage>
</organism>
<keyword evidence="1" id="KW-0812">Transmembrane</keyword>
<dbReference type="RefSeq" id="WP_121371634.1">
    <property type="nucleotide sequence ID" value="NZ_RBKS01000001.1"/>
</dbReference>
<comment type="caution">
    <text evidence="2">The sequence shown here is derived from an EMBL/GenBank/DDBJ whole genome shotgun (WGS) entry which is preliminary data.</text>
</comment>
<dbReference type="EMBL" id="RBKS01000001">
    <property type="protein sequence ID" value="RKR76691.1"/>
    <property type="molecule type" value="Genomic_DNA"/>
</dbReference>
<name>A0A495INC1_9MICO</name>
<accession>A0A495INC1</accession>
<sequence>MSLPDRRAPAEHPAWPVLAYAVALALFAALPVELAPLARAAVLFALVAVGIPLVLLNPRRLERETRWSRVLARGAVLVLAAANLAAMGLVSWLLLATTGAGAGRLFLAALQIAVIHVLAFGLVYWDVDRDGPVARRLHGRWPGRPDFLFSRDIDHSGYRPEGSRAAARRTWMPAYLDYLRLALSTLLLLPGGTTPASPRAKALTIVEAFTFFALAGVVVVRAIALAL</sequence>
<evidence type="ECO:0000256" key="1">
    <source>
        <dbReference type="SAM" id="Phobius"/>
    </source>
</evidence>
<evidence type="ECO:0000313" key="2">
    <source>
        <dbReference type="EMBL" id="RKR76691.1"/>
    </source>
</evidence>